<evidence type="ECO:0000256" key="1">
    <source>
        <dbReference type="SAM" id="MobiDB-lite"/>
    </source>
</evidence>
<comment type="caution">
    <text evidence="3">The sequence shown here is derived from an EMBL/GenBank/DDBJ whole genome shotgun (WGS) entry which is preliminary data.</text>
</comment>
<proteinExistence type="predicted"/>
<evidence type="ECO:0000256" key="2">
    <source>
        <dbReference type="SAM" id="Phobius"/>
    </source>
</evidence>
<feature type="region of interest" description="Disordered" evidence="1">
    <location>
        <begin position="1"/>
        <end position="22"/>
    </location>
</feature>
<keyword evidence="2" id="KW-0472">Membrane</keyword>
<keyword evidence="2" id="KW-0812">Transmembrane</keyword>
<keyword evidence="4" id="KW-1185">Reference proteome</keyword>
<gene>
    <name evidence="3" type="ORF">UPYG_G00355160</name>
</gene>
<name>A0ABD0VZ73_UMBPY</name>
<organism evidence="3 4">
    <name type="scientific">Umbra pygmaea</name>
    <name type="common">Eastern mudminnow</name>
    <dbReference type="NCBI Taxonomy" id="75934"/>
    <lineage>
        <taxon>Eukaryota</taxon>
        <taxon>Metazoa</taxon>
        <taxon>Chordata</taxon>
        <taxon>Craniata</taxon>
        <taxon>Vertebrata</taxon>
        <taxon>Euteleostomi</taxon>
        <taxon>Actinopterygii</taxon>
        <taxon>Neopterygii</taxon>
        <taxon>Teleostei</taxon>
        <taxon>Protacanthopterygii</taxon>
        <taxon>Esociformes</taxon>
        <taxon>Umbridae</taxon>
        <taxon>Umbra</taxon>
    </lineage>
</organism>
<dbReference type="Proteomes" id="UP001557470">
    <property type="component" value="Unassembled WGS sequence"/>
</dbReference>
<dbReference type="EMBL" id="JAGEUA010000325">
    <property type="protein sequence ID" value="KAL0961568.1"/>
    <property type="molecule type" value="Genomic_DNA"/>
</dbReference>
<evidence type="ECO:0000313" key="3">
    <source>
        <dbReference type="EMBL" id="KAL0961568.1"/>
    </source>
</evidence>
<accession>A0ABD0VZ73</accession>
<keyword evidence="2" id="KW-1133">Transmembrane helix</keyword>
<feature type="transmembrane region" description="Helical" evidence="2">
    <location>
        <begin position="41"/>
        <end position="57"/>
    </location>
</feature>
<dbReference type="AlphaFoldDB" id="A0ABD0VZ73"/>
<protein>
    <submittedName>
        <fullName evidence="3">Uncharacterized protein</fullName>
    </submittedName>
</protein>
<sequence length="67" mass="7317">MSESPFGIDDESTKAAIKDTTASEDPQDTIVLDAVKVLQDLGTMALAVAMMFGLMYTRNCNTVLMWN</sequence>
<reference evidence="3 4" key="1">
    <citation type="submission" date="2024-06" db="EMBL/GenBank/DDBJ databases">
        <authorList>
            <person name="Pan Q."/>
            <person name="Wen M."/>
            <person name="Jouanno E."/>
            <person name="Zahm M."/>
            <person name="Klopp C."/>
            <person name="Cabau C."/>
            <person name="Louis A."/>
            <person name="Berthelot C."/>
            <person name="Parey E."/>
            <person name="Roest Crollius H."/>
            <person name="Montfort J."/>
            <person name="Robinson-Rechavi M."/>
            <person name="Bouchez O."/>
            <person name="Lampietro C."/>
            <person name="Lopez Roques C."/>
            <person name="Donnadieu C."/>
            <person name="Postlethwait J."/>
            <person name="Bobe J."/>
            <person name="Verreycken H."/>
            <person name="Guiguen Y."/>
        </authorList>
    </citation>
    <scope>NUCLEOTIDE SEQUENCE [LARGE SCALE GENOMIC DNA]</scope>
    <source>
        <strain evidence="3">Up_M1</strain>
        <tissue evidence="3">Testis</tissue>
    </source>
</reference>
<evidence type="ECO:0000313" key="4">
    <source>
        <dbReference type="Proteomes" id="UP001557470"/>
    </source>
</evidence>